<evidence type="ECO:0000256" key="6">
    <source>
        <dbReference type="SAM" id="Phobius"/>
    </source>
</evidence>
<name>A0A7V5U2L4_9BACT</name>
<proteinExistence type="inferred from homology"/>
<protein>
    <submittedName>
        <fullName evidence="7">Iron export ABC transporter permease subunit FetB</fullName>
    </submittedName>
</protein>
<gene>
    <name evidence="7" type="primary">fetB</name>
    <name evidence="7" type="ORF">ENJ96_05025</name>
</gene>
<keyword evidence="5 6" id="KW-0472">Membrane</keyword>
<feature type="transmembrane region" description="Helical" evidence="6">
    <location>
        <begin position="36"/>
        <end position="54"/>
    </location>
</feature>
<comment type="similarity">
    <text evidence="2">Belongs to the UPF0014 family.</text>
</comment>
<feature type="transmembrane region" description="Helical" evidence="6">
    <location>
        <begin position="189"/>
        <end position="213"/>
    </location>
</feature>
<feature type="transmembrane region" description="Helical" evidence="6">
    <location>
        <begin position="98"/>
        <end position="116"/>
    </location>
</feature>
<dbReference type="EMBL" id="DROK01000147">
    <property type="protein sequence ID" value="HHI97196.1"/>
    <property type="molecule type" value="Genomic_DNA"/>
</dbReference>
<dbReference type="PANTHER" id="PTHR30028">
    <property type="entry name" value="UPF0014 INNER MEMBRANE PROTEIN YBBM-RELATED"/>
    <property type="match status" value="1"/>
</dbReference>
<reference evidence="7" key="1">
    <citation type="journal article" date="2020" name="mSystems">
        <title>Genome- and Community-Level Interaction Insights into Carbon Utilization and Element Cycling Functions of Hydrothermarchaeota in Hydrothermal Sediment.</title>
        <authorList>
            <person name="Zhou Z."/>
            <person name="Liu Y."/>
            <person name="Xu W."/>
            <person name="Pan J."/>
            <person name="Luo Z.H."/>
            <person name="Li M."/>
        </authorList>
    </citation>
    <scope>NUCLEOTIDE SEQUENCE [LARGE SCALE GENOMIC DNA]</scope>
    <source>
        <strain evidence="7">HyVt-533</strain>
    </source>
</reference>
<dbReference type="PANTHER" id="PTHR30028:SF0">
    <property type="entry name" value="PROTEIN ALUMINUM SENSITIVE 3"/>
    <property type="match status" value="1"/>
</dbReference>
<keyword evidence="3 6" id="KW-0812">Transmembrane</keyword>
<sequence length="261" mass="28170">MKTIVLSPLDLLVASGFILLAGGLSVAMRLGVEKRLLVAAARTVIQLTLLGFLLEGIFKLANPFLVLLLLFFMTFMAGREAAARTRKRYLTMMWDTTLAMGVSAFLVGAVVTQVVVGVKPWYDPQYVIPLLGMILGNALNGVSLALDAFLDYVTTRREELELFLAYGAEAREALASPFRAAVRRGLIPIINAMSVAGVVSLPGMMTGQILAGAPPLQAVAYQILVMFMLAGAYALGAVGVVWLCGRKILGRDLRLKLEILR</sequence>
<evidence type="ECO:0000256" key="1">
    <source>
        <dbReference type="ARBA" id="ARBA00004141"/>
    </source>
</evidence>
<evidence type="ECO:0000256" key="3">
    <source>
        <dbReference type="ARBA" id="ARBA00022692"/>
    </source>
</evidence>
<keyword evidence="4 6" id="KW-1133">Transmembrane helix</keyword>
<dbReference type="GO" id="GO:0005886">
    <property type="term" value="C:plasma membrane"/>
    <property type="evidence" value="ECO:0007669"/>
    <property type="project" value="TreeGrafter"/>
</dbReference>
<feature type="transmembrane region" description="Helical" evidence="6">
    <location>
        <begin position="219"/>
        <end position="244"/>
    </location>
</feature>
<comment type="subcellular location">
    <subcellularLocation>
        <location evidence="1">Membrane</location>
        <topology evidence="1">Multi-pass membrane protein</topology>
    </subcellularLocation>
</comment>
<dbReference type="Proteomes" id="UP000886101">
    <property type="component" value="Unassembled WGS sequence"/>
</dbReference>
<feature type="transmembrane region" description="Helical" evidence="6">
    <location>
        <begin position="128"/>
        <end position="150"/>
    </location>
</feature>
<feature type="transmembrane region" description="Helical" evidence="6">
    <location>
        <begin position="6"/>
        <end position="24"/>
    </location>
</feature>
<accession>A0A7V5U2L4</accession>
<dbReference type="InterPro" id="IPR005226">
    <property type="entry name" value="UPF0014_fam"/>
</dbReference>
<evidence type="ECO:0000313" key="7">
    <source>
        <dbReference type="EMBL" id="HHI97196.1"/>
    </source>
</evidence>
<comment type="caution">
    <text evidence="7">The sequence shown here is derived from an EMBL/GenBank/DDBJ whole genome shotgun (WGS) entry which is preliminary data.</text>
</comment>
<organism evidence="7">
    <name type="scientific">Thermodesulfatator atlanticus</name>
    <dbReference type="NCBI Taxonomy" id="501497"/>
    <lineage>
        <taxon>Bacteria</taxon>
        <taxon>Pseudomonadati</taxon>
        <taxon>Thermodesulfobacteriota</taxon>
        <taxon>Thermodesulfobacteria</taxon>
        <taxon>Thermodesulfobacteriales</taxon>
        <taxon>Thermodesulfatatoraceae</taxon>
        <taxon>Thermodesulfatator</taxon>
    </lineage>
</organism>
<feature type="transmembrane region" description="Helical" evidence="6">
    <location>
        <begin position="60"/>
        <end position="78"/>
    </location>
</feature>
<evidence type="ECO:0000256" key="5">
    <source>
        <dbReference type="ARBA" id="ARBA00023136"/>
    </source>
</evidence>
<evidence type="ECO:0000256" key="2">
    <source>
        <dbReference type="ARBA" id="ARBA00005268"/>
    </source>
</evidence>
<dbReference type="Pfam" id="PF03649">
    <property type="entry name" value="UPF0014"/>
    <property type="match status" value="1"/>
</dbReference>
<dbReference type="AlphaFoldDB" id="A0A7V5U2L4"/>
<evidence type="ECO:0000256" key="4">
    <source>
        <dbReference type="ARBA" id="ARBA00022989"/>
    </source>
</evidence>